<feature type="signal peptide" evidence="1">
    <location>
        <begin position="1"/>
        <end position="18"/>
    </location>
</feature>
<dbReference type="Pfam" id="PF20521">
    <property type="entry name" value="DUF6736"/>
    <property type="match status" value="1"/>
</dbReference>
<protein>
    <recommendedName>
        <fullName evidence="2">Secreted protein CSS2 C-terminal domain-containing protein</fullName>
    </recommendedName>
</protein>
<evidence type="ECO:0000259" key="2">
    <source>
        <dbReference type="Pfam" id="PF20521"/>
    </source>
</evidence>
<organism evidence="3 4">
    <name type="scientific">Maudiozyma exigua</name>
    <name type="common">Yeast</name>
    <name type="synonym">Kazachstania exigua</name>
    <dbReference type="NCBI Taxonomy" id="34358"/>
    <lineage>
        <taxon>Eukaryota</taxon>
        <taxon>Fungi</taxon>
        <taxon>Dikarya</taxon>
        <taxon>Ascomycota</taxon>
        <taxon>Saccharomycotina</taxon>
        <taxon>Saccharomycetes</taxon>
        <taxon>Saccharomycetales</taxon>
        <taxon>Saccharomycetaceae</taxon>
        <taxon>Maudiozyma</taxon>
    </lineage>
</organism>
<proteinExistence type="predicted"/>
<evidence type="ECO:0000313" key="3">
    <source>
        <dbReference type="EMBL" id="KAG0668551.1"/>
    </source>
</evidence>
<reference evidence="3 4" key="1">
    <citation type="submission" date="2020-11" db="EMBL/GenBank/DDBJ databases">
        <title>Kefir isolates.</title>
        <authorList>
            <person name="Marcisauskas S."/>
            <person name="Kim Y."/>
            <person name="Blasche S."/>
        </authorList>
    </citation>
    <scope>NUCLEOTIDE SEQUENCE [LARGE SCALE GENOMIC DNA]</scope>
    <source>
        <strain evidence="3 4">OG2</strain>
    </source>
</reference>
<dbReference type="OrthoDB" id="4037229at2759"/>
<dbReference type="EMBL" id="PUHR01000064">
    <property type="protein sequence ID" value="KAG0668551.1"/>
    <property type="molecule type" value="Genomic_DNA"/>
</dbReference>
<sequence>MYSLNIFLLLLAVNVAASTSSPVSEHSLTTDPSEGDGHDHLLMIDIDNVAFANMRDVNMTAMNCSKYDKVINWPGVYDMVDFGSSIVFENGAVSDLIKRDEQTRDEKALSIVNLIDPHHSAFRGAGNESAIYKRYTGTGGYSDSYYPAVSWKRKFGSLAVNIREFYYTFVSDVIDNVISFISMANPIASDIKGRSTKKNCGFNTRWYNTYNSGGTQVTYLVAISTWTTGKNCDTQASNSVIVDALEALFHEADNEHIVSWCTRFNNSGTWRSDVRFLLWVAKNFSGQNIWDIPCED</sequence>
<comment type="caution">
    <text evidence="3">The sequence shown here is derived from an EMBL/GenBank/DDBJ whole genome shotgun (WGS) entry which is preliminary data.</text>
</comment>
<keyword evidence="4" id="KW-1185">Reference proteome</keyword>
<feature type="chain" id="PRO_5040269434" description="Secreted protein CSS2 C-terminal domain-containing protein" evidence="1">
    <location>
        <begin position="19"/>
        <end position="296"/>
    </location>
</feature>
<evidence type="ECO:0000313" key="4">
    <source>
        <dbReference type="Proteomes" id="UP000750334"/>
    </source>
</evidence>
<keyword evidence="1" id="KW-0732">Signal</keyword>
<accession>A0A9P7B9R8</accession>
<gene>
    <name evidence="3" type="ORF">C6P45_004583</name>
</gene>
<feature type="domain" description="Secreted protein CSS2 C-terminal" evidence="2">
    <location>
        <begin position="168"/>
        <end position="275"/>
    </location>
</feature>
<name>A0A9P7B9R8_MAUEX</name>
<evidence type="ECO:0000256" key="1">
    <source>
        <dbReference type="SAM" id="SignalP"/>
    </source>
</evidence>
<dbReference type="InterPro" id="IPR046624">
    <property type="entry name" value="CSS2_C"/>
</dbReference>
<dbReference type="AlphaFoldDB" id="A0A9P7B9R8"/>
<dbReference type="Proteomes" id="UP000750334">
    <property type="component" value="Unassembled WGS sequence"/>
</dbReference>